<name>A0A5B7JDG6_PORTR</name>
<gene>
    <name evidence="1" type="ORF">E2C01_089976</name>
</gene>
<dbReference type="AlphaFoldDB" id="A0A5B7JDG6"/>
<comment type="caution">
    <text evidence="1">The sequence shown here is derived from an EMBL/GenBank/DDBJ whole genome shotgun (WGS) entry which is preliminary data.</text>
</comment>
<accession>A0A5B7JDG6</accession>
<evidence type="ECO:0000313" key="1">
    <source>
        <dbReference type="EMBL" id="MPC94790.1"/>
    </source>
</evidence>
<protein>
    <submittedName>
        <fullName evidence="1">Uncharacterized protein</fullName>
    </submittedName>
</protein>
<sequence length="98" mass="10830">MLRTGYCILPEKEGRRNLGDWLLHLIRGGKKEELWELVTVSRQRGGGREKEAQAPVGICRASLGCIWTCAFAVALSSVSHCPLLLKQAILGHTASFLR</sequence>
<keyword evidence="2" id="KW-1185">Reference proteome</keyword>
<proteinExistence type="predicted"/>
<organism evidence="1 2">
    <name type="scientific">Portunus trituberculatus</name>
    <name type="common">Swimming crab</name>
    <name type="synonym">Neptunus trituberculatus</name>
    <dbReference type="NCBI Taxonomy" id="210409"/>
    <lineage>
        <taxon>Eukaryota</taxon>
        <taxon>Metazoa</taxon>
        <taxon>Ecdysozoa</taxon>
        <taxon>Arthropoda</taxon>
        <taxon>Crustacea</taxon>
        <taxon>Multicrustacea</taxon>
        <taxon>Malacostraca</taxon>
        <taxon>Eumalacostraca</taxon>
        <taxon>Eucarida</taxon>
        <taxon>Decapoda</taxon>
        <taxon>Pleocyemata</taxon>
        <taxon>Brachyura</taxon>
        <taxon>Eubrachyura</taxon>
        <taxon>Portunoidea</taxon>
        <taxon>Portunidae</taxon>
        <taxon>Portuninae</taxon>
        <taxon>Portunus</taxon>
    </lineage>
</organism>
<dbReference type="Proteomes" id="UP000324222">
    <property type="component" value="Unassembled WGS sequence"/>
</dbReference>
<evidence type="ECO:0000313" key="2">
    <source>
        <dbReference type="Proteomes" id="UP000324222"/>
    </source>
</evidence>
<dbReference type="EMBL" id="VSRR010099893">
    <property type="protein sequence ID" value="MPC94790.1"/>
    <property type="molecule type" value="Genomic_DNA"/>
</dbReference>
<reference evidence="1 2" key="1">
    <citation type="submission" date="2019-05" db="EMBL/GenBank/DDBJ databases">
        <title>Another draft genome of Portunus trituberculatus and its Hox gene families provides insights of decapod evolution.</title>
        <authorList>
            <person name="Jeong J.-H."/>
            <person name="Song I."/>
            <person name="Kim S."/>
            <person name="Choi T."/>
            <person name="Kim D."/>
            <person name="Ryu S."/>
            <person name="Kim W."/>
        </authorList>
    </citation>
    <scope>NUCLEOTIDE SEQUENCE [LARGE SCALE GENOMIC DNA]</scope>
    <source>
        <tissue evidence="1">Muscle</tissue>
    </source>
</reference>